<protein>
    <submittedName>
        <fullName evidence="1">Uncharacterized protein</fullName>
    </submittedName>
</protein>
<dbReference type="Proteomes" id="UP001485459">
    <property type="component" value="Chromosome"/>
</dbReference>
<evidence type="ECO:0000313" key="2">
    <source>
        <dbReference type="Proteomes" id="UP001485459"/>
    </source>
</evidence>
<accession>A0ABZ2YNK6</accession>
<evidence type="ECO:0000313" key="1">
    <source>
        <dbReference type="EMBL" id="WZN41088.1"/>
    </source>
</evidence>
<gene>
    <name evidence="1" type="ORF">WJU16_24300</name>
</gene>
<reference evidence="2" key="1">
    <citation type="submission" date="2024-03" db="EMBL/GenBank/DDBJ databases">
        <title>Chitinophaga horti sp. nov., isolated from garden soil.</title>
        <authorList>
            <person name="Lee D.S."/>
            <person name="Han D.M."/>
            <person name="Baek J.H."/>
            <person name="Choi D.G."/>
            <person name="Jeon J.H."/>
            <person name="Jeon C.O."/>
        </authorList>
    </citation>
    <scope>NUCLEOTIDE SEQUENCE [LARGE SCALE GENOMIC DNA]</scope>
    <source>
        <strain evidence="2">GPA1</strain>
    </source>
</reference>
<sequence>MILLVLKFDASGIQPYEPAHTSYAATSRHSALSDSLFYRLRIEAAIIAQEEKKEFREFFLKICQTVLLNLLLPTLTATLGYQLRGSKDD</sequence>
<dbReference type="RefSeq" id="WP_341835948.1">
    <property type="nucleotide sequence ID" value="NZ_CP149822.1"/>
</dbReference>
<proteinExistence type="predicted"/>
<keyword evidence="2" id="KW-1185">Reference proteome</keyword>
<organism evidence="1 2">
    <name type="scientific">Chitinophaga pollutisoli</name>
    <dbReference type="NCBI Taxonomy" id="3133966"/>
    <lineage>
        <taxon>Bacteria</taxon>
        <taxon>Pseudomonadati</taxon>
        <taxon>Bacteroidota</taxon>
        <taxon>Chitinophagia</taxon>
        <taxon>Chitinophagales</taxon>
        <taxon>Chitinophagaceae</taxon>
        <taxon>Chitinophaga</taxon>
    </lineage>
</organism>
<dbReference type="EMBL" id="CP149822">
    <property type="protein sequence ID" value="WZN41088.1"/>
    <property type="molecule type" value="Genomic_DNA"/>
</dbReference>
<name>A0ABZ2YNK6_9BACT</name>